<dbReference type="Pfam" id="PF01266">
    <property type="entry name" value="DAO"/>
    <property type="match status" value="1"/>
</dbReference>
<evidence type="ECO:0000256" key="3">
    <source>
        <dbReference type="ARBA" id="ARBA00022630"/>
    </source>
</evidence>
<dbReference type="Proteomes" id="UP001139125">
    <property type="component" value="Unassembled WGS sequence"/>
</dbReference>
<evidence type="ECO:0000259" key="9">
    <source>
        <dbReference type="Pfam" id="PF01266"/>
    </source>
</evidence>
<keyword evidence="3" id="KW-0285">Flavoprotein</keyword>
<keyword evidence="11" id="KW-1185">Reference proteome</keyword>
<comment type="similarity">
    <text evidence="2">Belongs to the DAMOX/DASOX family.</text>
</comment>
<dbReference type="GO" id="GO:0003884">
    <property type="term" value="F:D-amino-acid oxidase activity"/>
    <property type="evidence" value="ECO:0007669"/>
    <property type="project" value="UniProtKB-EC"/>
</dbReference>
<dbReference type="GO" id="GO:0019478">
    <property type="term" value="P:D-amino acid catabolic process"/>
    <property type="evidence" value="ECO:0007669"/>
    <property type="project" value="TreeGrafter"/>
</dbReference>
<evidence type="ECO:0000313" key="10">
    <source>
        <dbReference type="EMBL" id="MCP9292045.1"/>
    </source>
</evidence>
<dbReference type="EMBL" id="JANDBC010000002">
    <property type="protein sequence ID" value="MCP9292045.1"/>
    <property type="molecule type" value="Genomic_DNA"/>
</dbReference>
<accession>A0A9X2REL3</accession>
<dbReference type="GO" id="GO:0071949">
    <property type="term" value="F:FAD binding"/>
    <property type="evidence" value="ECO:0007669"/>
    <property type="project" value="InterPro"/>
</dbReference>
<evidence type="ECO:0000256" key="6">
    <source>
        <dbReference type="ARBA" id="ARBA00039101"/>
    </source>
</evidence>
<comment type="caution">
    <text evidence="10">The sequence shown here is derived from an EMBL/GenBank/DDBJ whole genome shotgun (WGS) entry which is preliminary data.</text>
</comment>
<reference evidence="10" key="1">
    <citation type="submission" date="2022-06" db="EMBL/GenBank/DDBJ databases">
        <title>Gracilimonas sp. CAU 1638 isolated from sea sediment.</title>
        <authorList>
            <person name="Kim W."/>
        </authorList>
    </citation>
    <scope>NUCLEOTIDE SEQUENCE</scope>
    <source>
        <strain evidence="10">CAU 1638</strain>
    </source>
</reference>
<evidence type="ECO:0000256" key="4">
    <source>
        <dbReference type="ARBA" id="ARBA00022827"/>
    </source>
</evidence>
<feature type="domain" description="FAD dependent oxidoreductase" evidence="9">
    <location>
        <begin position="7"/>
        <end position="361"/>
    </location>
</feature>
<dbReference type="Gene3D" id="3.30.9.10">
    <property type="entry name" value="D-Amino Acid Oxidase, subunit A, domain 2"/>
    <property type="match status" value="1"/>
</dbReference>
<dbReference type="InterPro" id="IPR006076">
    <property type="entry name" value="FAD-dep_OxRdtase"/>
</dbReference>
<evidence type="ECO:0000256" key="8">
    <source>
        <dbReference type="ARBA" id="ARBA00049547"/>
    </source>
</evidence>
<keyword evidence="5" id="KW-0560">Oxidoreductase</keyword>
<evidence type="ECO:0000256" key="7">
    <source>
        <dbReference type="ARBA" id="ARBA00039751"/>
    </source>
</evidence>
<sequence length="370" mass="41807">MSKKRNVCIIGCGVSGLSVAKLLQQHNWKVTILSESDPRIARNDPTFSSLFPAASVIPRSVNSGEIDSIFKESLSHFDVLYERQFPGLKVHEHFELFAFGKDCPGYAQHMDGFSSLEEFRDSFHPTHSGITIQAGWKFNCYFCDWSLYYPALLNSVLKAGAELQIQSLGKEDLKDLPFDIVINCSGLGSVELFDDPNGLLYRGHLLQILDAPILKNPNGDIVSYNFSPGTEIYHTESGNAQDVYFYPRSDGWILGGSRQEGRLDEHGKWIGEQTITPNKRIDGTVIPEQMYTLHKDILQESFGMEIDRFTKRKVKIGYRYLRKNEDGLRLEAEQMHNRLFIHNYGHGGAGVTLSWGCAEKVLKLLLEHVS</sequence>
<evidence type="ECO:0000256" key="1">
    <source>
        <dbReference type="ARBA" id="ARBA00001974"/>
    </source>
</evidence>
<keyword evidence="4" id="KW-0274">FAD</keyword>
<dbReference type="PANTHER" id="PTHR11530:SF11">
    <property type="entry name" value="D-ASPARTATE OXIDASE"/>
    <property type="match status" value="1"/>
</dbReference>
<name>A0A9X2REL3_9BACT</name>
<comment type="catalytic activity">
    <reaction evidence="8">
        <text>a D-alpha-amino acid + O2 + H2O = a 2-oxocarboxylate + H2O2 + NH4(+)</text>
        <dbReference type="Rhea" id="RHEA:21816"/>
        <dbReference type="ChEBI" id="CHEBI:15377"/>
        <dbReference type="ChEBI" id="CHEBI:15379"/>
        <dbReference type="ChEBI" id="CHEBI:16240"/>
        <dbReference type="ChEBI" id="CHEBI:28938"/>
        <dbReference type="ChEBI" id="CHEBI:35179"/>
        <dbReference type="ChEBI" id="CHEBI:59871"/>
        <dbReference type="EC" id="1.4.3.3"/>
    </reaction>
    <physiologicalReaction direction="left-to-right" evidence="8">
        <dbReference type="Rhea" id="RHEA:21817"/>
    </physiologicalReaction>
</comment>
<evidence type="ECO:0000313" key="11">
    <source>
        <dbReference type="Proteomes" id="UP001139125"/>
    </source>
</evidence>
<organism evidence="10 11">
    <name type="scientific">Gracilimonas sediminicola</name>
    <dbReference type="NCBI Taxonomy" id="2952158"/>
    <lineage>
        <taxon>Bacteria</taxon>
        <taxon>Pseudomonadati</taxon>
        <taxon>Balneolota</taxon>
        <taxon>Balneolia</taxon>
        <taxon>Balneolales</taxon>
        <taxon>Balneolaceae</taxon>
        <taxon>Gracilimonas</taxon>
    </lineage>
</organism>
<dbReference type="RefSeq" id="WP_255134920.1">
    <property type="nucleotide sequence ID" value="NZ_JANDBC010000002.1"/>
</dbReference>
<dbReference type="PANTHER" id="PTHR11530">
    <property type="entry name" value="D-AMINO ACID OXIDASE"/>
    <property type="match status" value="1"/>
</dbReference>
<dbReference type="Gene3D" id="3.40.50.720">
    <property type="entry name" value="NAD(P)-binding Rossmann-like Domain"/>
    <property type="match status" value="1"/>
</dbReference>
<gene>
    <name evidence="10" type="ORF">NM125_10695</name>
</gene>
<protein>
    <recommendedName>
        <fullName evidence="7">D-amino-acid oxidase</fullName>
        <ecNumber evidence="6">1.4.3.3</ecNumber>
    </recommendedName>
</protein>
<dbReference type="EC" id="1.4.3.3" evidence="6"/>
<evidence type="ECO:0000256" key="2">
    <source>
        <dbReference type="ARBA" id="ARBA00006730"/>
    </source>
</evidence>
<comment type="cofactor">
    <cofactor evidence="1">
        <name>FAD</name>
        <dbReference type="ChEBI" id="CHEBI:57692"/>
    </cofactor>
</comment>
<evidence type="ECO:0000256" key="5">
    <source>
        <dbReference type="ARBA" id="ARBA00023002"/>
    </source>
</evidence>
<dbReference type="SUPFAM" id="SSF51971">
    <property type="entry name" value="Nucleotide-binding domain"/>
    <property type="match status" value="1"/>
</dbReference>
<dbReference type="GO" id="GO:0005737">
    <property type="term" value="C:cytoplasm"/>
    <property type="evidence" value="ECO:0007669"/>
    <property type="project" value="TreeGrafter"/>
</dbReference>
<proteinExistence type="inferred from homology"/>
<dbReference type="AlphaFoldDB" id="A0A9X2REL3"/>
<dbReference type="InterPro" id="IPR023209">
    <property type="entry name" value="DAO"/>
</dbReference>